<sequence length="180" mass="20549">MREGRGSKSESGSRSRSGSLDSSESRSPGIFKGLQGDEKHRLKRGQASAQSIPSQIIICDARLKELFQLDSFHGFSVAKLLTAHIMKRKGKFVPRLRTHRDTPDAVFTVKLLVEAIEMFEYDACDEFLRSLAIRAVWLLEQCKGQRQLYWGGLVRPCSHELQYMEVYQKEAPLHVLHKFV</sequence>
<dbReference type="Gene3D" id="1.10.245.10">
    <property type="entry name" value="SWIB/MDM2 domain"/>
    <property type="match status" value="1"/>
</dbReference>
<protein>
    <submittedName>
        <fullName evidence="2">Uncharacterized protein</fullName>
    </submittedName>
</protein>
<comment type="caution">
    <text evidence="2">The sequence shown here is derived from an EMBL/GenBank/DDBJ whole genome shotgun (WGS) entry which is preliminary data.</text>
</comment>
<name>A0ABR2MJY8_9ASPA</name>
<feature type="region of interest" description="Disordered" evidence="1">
    <location>
        <begin position="1"/>
        <end position="37"/>
    </location>
</feature>
<organism evidence="2 3">
    <name type="scientific">Platanthera guangdongensis</name>
    <dbReference type="NCBI Taxonomy" id="2320717"/>
    <lineage>
        <taxon>Eukaryota</taxon>
        <taxon>Viridiplantae</taxon>
        <taxon>Streptophyta</taxon>
        <taxon>Embryophyta</taxon>
        <taxon>Tracheophyta</taxon>
        <taxon>Spermatophyta</taxon>
        <taxon>Magnoliopsida</taxon>
        <taxon>Liliopsida</taxon>
        <taxon>Asparagales</taxon>
        <taxon>Orchidaceae</taxon>
        <taxon>Orchidoideae</taxon>
        <taxon>Orchideae</taxon>
        <taxon>Orchidinae</taxon>
        <taxon>Platanthera</taxon>
    </lineage>
</organism>
<dbReference type="InterPro" id="IPR036885">
    <property type="entry name" value="SWIB_MDM2_dom_sf"/>
</dbReference>
<feature type="compositionally biased region" description="Basic and acidic residues" evidence="1">
    <location>
        <begin position="1"/>
        <end position="13"/>
    </location>
</feature>
<dbReference type="EMBL" id="JBBWWR010000007">
    <property type="protein sequence ID" value="KAK8964308.1"/>
    <property type="molecule type" value="Genomic_DNA"/>
</dbReference>
<evidence type="ECO:0000313" key="3">
    <source>
        <dbReference type="Proteomes" id="UP001412067"/>
    </source>
</evidence>
<proteinExistence type="predicted"/>
<keyword evidence="3" id="KW-1185">Reference proteome</keyword>
<dbReference type="SUPFAM" id="SSF47592">
    <property type="entry name" value="SWIB/MDM2 domain"/>
    <property type="match status" value="1"/>
</dbReference>
<accession>A0ABR2MJY8</accession>
<reference evidence="2 3" key="1">
    <citation type="journal article" date="2022" name="Nat. Plants">
        <title>Genomes of leafy and leafless Platanthera orchids illuminate the evolution of mycoheterotrophy.</title>
        <authorList>
            <person name="Li M.H."/>
            <person name="Liu K.W."/>
            <person name="Li Z."/>
            <person name="Lu H.C."/>
            <person name="Ye Q.L."/>
            <person name="Zhang D."/>
            <person name="Wang J.Y."/>
            <person name="Li Y.F."/>
            <person name="Zhong Z.M."/>
            <person name="Liu X."/>
            <person name="Yu X."/>
            <person name="Liu D.K."/>
            <person name="Tu X.D."/>
            <person name="Liu B."/>
            <person name="Hao Y."/>
            <person name="Liao X.Y."/>
            <person name="Jiang Y.T."/>
            <person name="Sun W.H."/>
            <person name="Chen J."/>
            <person name="Chen Y.Q."/>
            <person name="Ai Y."/>
            <person name="Zhai J.W."/>
            <person name="Wu S.S."/>
            <person name="Zhou Z."/>
            <person name="Hsiao Y.Y."/>
            <person name="Wu W.L."/>
            <person name="Chen Y.Y."/>
            <person name="Lin Y.F."/>
            <person name="Hsu J.L."/>
            <person name="Li C.Y."/>
            <person name="Wang Z.W."/>
            <person name="Zhao X."/>
            <person name="Zhong W.Y."/>
            <person name="Ma X.K."/>
            <person name="Ma L."/>
            <person name="Huang J."/>
            <person name="Chen G.Z."/>
            <person name="Huang M.Z."/>
            <person name="Huang L."/>
            <person name="Peng D.H."/>
            <person name="Luo Y.B."/>
            <person name="Zou S.Q."/>
            <person name="Chen S.P."/>
            <person name="Lan S."/>
            <person name="Tsai W.C."/>
            <person name="Van de Peer Y."/>
            <person name="Liu Z.J."/>
        </authorList>
    </citation>
    <scope>NUCLEOTIDE SEQUENCE [LARGE SCALE GENOMIC DNA]</scope>
    <source>
        <strain evidence="2">Lor288</strain>
    </source>
</reference>
<feature type="compositionally biased region" description="Low complexity" evidence="1">
    <location>
        <begin position="14"/>
        <end position="29"/>
    </location>
</feature>
<evidence type="ECO:0000313" key="2">
    <source>
        <dbReference type="EMBL" id="KAK8964308.1"/>
    </source>
</evidence>
<dbReference type="Proteomes" id="UP001412067">
    <property type="component" value="Unassembled WGS sequence"/>
</dbReference>
<gene>
    <name evidence="2" type="ORF">KSP40_PGU005067</name>
</gene>
<evidence type="ECO:0000256" key="1">
    <source>
        <dbReference type="SAM" id="MobiDB-lite"/>
    </source>
</evidence>